<sequence>MIAGRLLVVTAVEAEAAAVRAGLREPTVTVTPVGVGPAAAAAGTARLLALAEGAGQPYAAVVCAGIAGGFTDRVEVGGTVLADRSIAADLGAESPDGFIPLDELGFGETVAPVHPPLLATLRRALPAAAVGAVLTVGTVTGSAESAKALAVRHPDAVAEAMEGYGVACAAAGAGVPFAELRTVSNPIGPRDRAAWRMREAFDALTAAAATLA</sequence>
<dbReference type="PANTHER" id="PTHR46832">
    <property type="entry name" value="5'-METHYLTHIOADENOSINE/S-ADENOSYLHOMOCYSTEINE NUCLEOSIDASE"/>
    <property type="match status" value="1"/>
</dbReference>
<proteinExistence type="inferred from homology"/>
<dbReference type="PANTHER" id="PTHR46832:SF2">
    <property type="entry name" value="FUTALOSINE HYDROLASE"/>
    <property type="match status" value="1"/>
</dbReference>
<dbReference type="GO" id="GO:0009116">
    <property type="term" value="P:nucleoside metabolic process"/>
    <property type="evidence" value="ECO:0007669"/>
    <property type="project" value="InterPro"/>
</dbReference>
<feature type="domain" description="Nucleoside phosphorylase" evidence="3">
    <location>
        <begin position="25"/>
        <end position="199"/>
    </location>
</feature>
<dbReference type="InterPro" id="IPR035994">
    <property type="entry name" value="Nucleoside_phosphorylase_sf"/>
</dbReference>
<dbReference type="AlphaFoldDB" id="A0A810N099"/>
<dbReference type="RefSeq" id="WP_425517999.1">
    <property type="nucleotide sequence ID" value="NZ_AP023359.1"/>
</dbReference>
<evidence type="ECO:0000313" key="5">
    <source>
        <dbReference type="Proteomes" id="UP000680866"/>
    </source>
</evidence>
<protein>
    <recommendedName>
        <fullName evidence="1 2">Futalosine hydrolase</fullName>
        <shortName evidence="1">FL hydrolase</shortName>
        <ecNumber evidence="1 2">3.2.2.26</ecNumber>
    </recommendedName>
    <alternativeName>
        <fullName evidence="1">Futalosine nucleosidase</fullName>
    </alternativeName>
    <alternativeName>
        <fullName evidence="1">Menaquinone biosynthetic enzyme MqnB</fullName>
    </alternativeName>
</protein>
<dbReference type="SUPFAM" id="SSF53167">
    <property type="entry name" value="Purine and uridine phosphorylases"/>
    <property type="match status" value="1"/>
</dbReference>
<evidence type="ECO:0000256" key="2">
    <source>
        <dbReference type="NCBIfam" id="TIGR03664"/>
    </source>
</evidence>
<organism evidence="4 5">
    <name type="scientific">Polymorphospora rubra</name>
    <dbReference type="NCBI Taxonomy" id="338584"/>
    <lineage>
        <taxon>Bacteria</taxon>
        <taxon>Bacillati</taxon>
        <taxon>Actinomycetota</taxon>
        <taxon>Actinomycetes</taxon>
        <taxon>Micromonosporales</taxon>
        <taxon>Micromonosporaceae</taxon>
        <taxon>Polymorphospora</taxon>
    </lineage>
</organism>
<dbReference type="GO" id="GO:0005829">
    <property type="term" value="C:cytosol"/>
    <property type="evidence" value="ECO:0007669"/>
    <property type="project" value="TreeGrafter"/>
</dbReference>
<comment type="similarity">
    <text evidence="1">Belongs to the PNP/UDP phosphorylase family. Futalosine hydrolase subfamily.</text>
</comment>
<dbReference type="EC" id="3.2.2.26" evidence="1 2"/>
<dbReference type="InterPro" id="IPR000845">
    <property type="entry name" value="Nucleoside_phosphorylase_d"/>
</dbReference>
<dbReference type="GO" id="GO:0008782">
    <property type="term" value="F:adenosylhomocysteine nucleosidase activity"/>
    <property type="evidence" value="ECO:0007669"/>
    <property type="project" value="TreeGrafter"/>
</dbReference>
<dbReference type="KEGG" id="pry:Prubr_20360"/>
<dbReference type="EMBL" id="AP023359">
    <property type="protein sequence ID" value="BCJ65015.1"/>
    <property type="molecule type" value="Genomic_DNA"/>
</dbReference>
<evidence type="ECO:0000313" key="4">
    <source>
        <dbReference type="EMBL" id="BCJ65015.1"/>
    </source>
</evidence>
<evidence type="ECO:0000259" key="3">
    <source>
        <dbReference type="Pfam" id="PF01048"/>
    </source>
</evidence>
<comment type="pathway">
    <text evidence="1">Quinol/quinone metabolism; menaquinone biosynthesis.</text>
</comment>
<keyword evidence="1" id="KW-0378">Hydrolase</keyword>
<dbReference type="NCBIfam" id="NF006087">
    <property type="entry name" value="PRK08236.1"/>
    <property type="match status" value="1"/>
</dbReference>
<dbReference type="Pfam" id="PF01048">
    <property type="entry name" value="PNP_UDP_1"/>
    <property type="match status" value="1"/>
</dbReference>
<dbReference type="UniPathway" id="UPA00079"/>
<reference evidence="4" key="1">
    <citation type="submission" date="2020-08" db="EMBL/GenBank/DDBJ databases">
        <title>Whole genome shotgun sequence of Polymorphospora rubra NBRC 101157.</title>
        <authorList>
            <person name="Komaki H."/>
            <person name="Tamura T."/>
        </authorList>
    </citation>
    <scope>NUCLEOTIDE SEQUENCE</scope>
    <source>
        <strain evidence="4">NBRC 101157</strain>
    </source>
</reference>
<dbReference type="InterPro" id="IPR019963">
    <property type="entry name" value="FL_hydrolase_MqnB"/>
</dbReference>
<comment type="function">
    <text evidence="1">Catalyzes the hydrolysis of futalosine (FL) to dehypoxanthine futalosine (DHFL) and hypoxanthine, a step in the biosynthesis of menaquinone (MK, vitamin K2).</text>
</comment>
<dbReference type="HAMAP" id="MF_00991">
    <property type="entry name" value="MqnB"/>
    <property type="match status" value="1"/>
</dbReference>
<gene>
    <name evidence="1" type="primary">mqnB</name>
    <name evidence="4" type="ORF">Prubr_20360</name>
</gene>
<keyword evidence="1" id="KW-0474">Menaquinone biosynthesis</keyword>
<dbReference type="GO" id="GO:0009234">
    <property type="term" value="P:menaquinone biosynthetic process"/>
    <property type="evidence" value="ECO:0007669"/>
    <property type="project" value="UniProtKB-UniRule"/>
</dbReference>
<comment type="catalytic activity">
    <reaction evidence="1">
        <text>futalosine + H2O = dehypoxanthine futalosine + hypoxanthine</text>
        <dbReference type="Rhea" id="RHEA:25904"/>
        <dbReference type="ChEBI" id="CHEBI:15377"/>
        <dbReference type="ChEBI" id="CHEBI:17368"/>
        <dbReference type="ChEBI" id="CHEBI:58863"/>
        <dbReference type="ChEBI" id="CHEBI:58864"/>
        <dbReference type="EC" id="3.2.2.26"/>
    </reaction>
</comment>
<dbReference type="Proteomes" id="UP000680866">
    <property type="component" value="Chromosome"/>
</dbReference>
<name>A0A810N099_9ACTN</name>
<evidence type="ECO:0000256" key="1">
    <source>
        <dbReference type="HAMAP-Rule" id="MF_00991"/>
    </source>
</evidence>
<dbReference type="Gene3D" id="3.40.50.1580">
    <property type="entry name" value="Nucleoside phosphorylase domain"/>
    <property type="match status" value="1"/>
</dbReference>
<keyword evidence="5" id="KW-1185">Reference proteome</keyword>
<dbReference type="NCBIfam" id="TIGR03664">
    <property type="entry name" value="fut_nucase"/>
    <property type="match status" value="1"/>
</dbReference>
<dbReference type="GO" id="GO:0008930">
    <property type="term" value="F:methylthioadenosine nucleosidase activity"/>
    <property type="evidence" value="ECO:0007669"/>
    <property type="project" value="TreeGrafter"/>
</dbReference>
<dbReference type="GO" id="GO:0019284">
    <property type="term" value="P:L-methionine salvage from S-adenosylmethionine"/>
    <property type="evidence" value="ECO:0007669"/>
    <property type="project" value="TreeGrafter"/>
</dbReference>
<accession>A0A810N099</accession>